<name>A0A383E9R7_9ZZZZ</name>
<evidence type="ECO:0000256" key="4">
    <source>
        <dbReference type="ARBA" id="ARBA00022970"/>
    </source>
</evidence>
<dbReference type="EMBL" id="UINC01223787">
    <property type="protein sequence ID" value="SVE53125.1"/>
    <property type="molecule type" value="Genomic_DNA"/>
</dbReference>
<evidence type="ECO:0000256" key="2">
    <source>
        <dbReference type="ARBA" id="ARBA00010072"/>
    </source>
</evidence>
<dbReference type="GO" id="GO:0006865">
    <property type="term" value="P:amino acid transport"/>
    <property type="evidence" value="ECO:0007669"/>
    <property type="project" value="UniProtKB-KW"/>
</dbReference>
<organism evidence="9">
    <name type="scientific">marine metagenome</name>
    <dbReference type="NCBI Taxonomy" id="408172"/>
    <lineage>
        <taxon>unclassified sequences</taxon>
        <taxon>metagenomes</taxon>
        <taxon>ecological metagenomes</taxon>
    </lineage>
</organism>
<feature type="domain" description="ABC transmembrane type-1" evidence="8">
    <location>
        <begin position="1"/>
        <end position="116"/>
    </location>
</feature>
<keyword evidence="4" id="KW-0813">Transport</keyword>
<comment type="subcellular location">
    <subcellularLocation>
        <location evidence="1">Membrane</location>
        <topology evidence="1">Multi-pass membrane protein</topology>
    </subcellularLocation>
</comment>
<dbReference type="PANTHER" id="PTHR30614:SF20">
    <property type="entry name" value="GLUTAMINE TRANSPORT SYSTEM PERMEASE PROTEIN GLNP"/>
    <property type="match status" value="1"/>
</dbReference>
<dbReference type="PROSITE" id="PS50928">
    <property type="entry name" value="ABC_TM1"/>
    <property type="match status" value="1"/>
</dbReference>
<proteinExistence type="inferred from homology"/>
<keyword evidence="3 7" id="KW-0812">Transmembrane</keyword>
<evidence type="ECO:0000256" key="7">
    <source>
        <dbReference type="SAM" id="Phobius"/>
    </source>
</evidence>
<evidence type="ECO:0000256" key="5">
    <source>
        <dbReference type="ARBA" id="ARBA00022989"/>
    </source>
</evidence>
<dbReference type="GO" id="GO:0055085">
    <property type="term" value="P:transmembrane transport"/>
    <property type="evidence" value="ECO:0007669"/>
    <property type="project" value="InterPro"/>
</dbReference>
<dbReference type="GO" id="GO:0005886">
    <property type="term" value="C:plasma membrane"/>
    <property type="evidence" value="ECO:0007669"/>
    <property type="project" value="TreeGrafter"/>
</dbReference>
<evidence type="ECO:0000313" key="9">
    <source>
        <dbReference type="EMBL" id="SVE53125.1"/>
    </source>
</evidence>
<sequence>VLCVSFISAAYIAEIVRAGIGAIPTGQWEAAESLGMTTMDRYRFVIFPQALARIVPPLTGQYISLVKDSSIVSLISIQELTFVGTEIANSSGLIFETWIFVAFIYFLLCLTLSVLLRYVEQRTTRHFSYEGAAI</sequence>
<feature type="non-terminal residue" evidence="9">
    <location>
        <position position="1"/>
    </location>
</feature>
<dbReference type="CDD" id="cd06261">
    <property type="entry name" value="TM_PBP2"/>
    <property type="match status" value="1"/>
</dbReference>
<evidence type="ECO:0000259" key="8">
    <source>
        <dbReference type="PROSITE" id="PS50928"/>
    </source>
</evidence>
<dbReference type="SUPFAM" id="SSF161098">
    <property type="entry name" value="MetI-like"/>
    <property type="match status" value="1"/>
</dbReference>
<keyword evidence="6 7" id="KW-0472">Membrane</keyword>
<evidence type="ECO:0000256" key="1">
    <source>
        <dbReference type="ARBA" id="ARBA00004141"/>
    </source>
</evidence>
<reference evidence="9" key="1">
    <citation type="submission" date="2018-05" db="EMBL/GenBank/DDBJ databases">
        <authorList>
            <person name="Lanie J.A."/>
            <person name="Ng W.-L."/>
            <person name="Kazmierczak K.M."/>
            <person name="Andrzejewski T.M."/>
            <person name="Davidsen T.M."/>
            <person name="Wayne K.J."/>
            <person name="Tettelin H."/>
            <person name="Glass J.I."/>
            <person name="Rusch D."/>
            <person name="Podicherti R."/>
            <person name="Tsui H.-C.T."/>
            <person name="Winkler M.E."/>
        </authorList>
    </citation>
    <scope>NUCLEOTIDE SEQUENCE</scope>
</reference>
<feature type="transmembrane region" description="Helical" evidence="7">
    <location>
        <begin position="98"/>
        <end position="119"/>
    </location>
</feature>
<accession>A0A383E9R7</accession>
<evidence type="ECO:0000256" key="6">
    <source>
        <dbReference type="ARBA" id="ARBA00023136"/>
    </source>
</evidence>
<keyword evidence="5 7" id="KW-1133">Transmembrane helix</keyword>
<comment type="similarity">
    <text evidence="2">Belongs to the binding-protein-dependent transport system permease family. HisMQ subfamily.</text>
</comment>
<dbReference type="PANTHER" id="PTHR30614">
    <property type="entry name" value="MEMBRANE COMPONENT OF AMINO ACID ABC TRANSPORTER"/>
    <property type="match status" value="1"/>
</dbReference>
<dbReference type="Pfam" id="PF00528">
    <property type="entry name" value="BPD_transp_1"/>
    <property type="match status" value="1"/>
</dbReference>
<dbReference type="InterPro" id="IPR035906">
    <property type="entry name" value="MetI-like_sf"/>
</dbReference>
<gene>
    <name evidence="9" type="ORF">METZ01_LOCUS505979</name>
</gene>
<evidence type="ECO:0000256" key="3">
    <source>
        <dbReference type="ARBA" id="ARBA00022692"/>
    </source>
</evidence>
<dbReference type="InterPro" id="IPR043429">
    <property type="entry name" value="ArtM/GltK/GlnP/TcyL/YhdX-like"/>
</dbReference>
<keyword evidence="4" id="KW-0029">Amino-acid transport</keyword>
<dbReference type="AlphaFoldDB" id="A0A383E9R7"/>
<dbReference type="Gene3D" id="1.10.3720.10">
    <property type="entry name" value="MetI-like"/>
    <property type="match status" value="1"/>
</dbReference>
<protein>
    <recommendedName>
        <fullName evidence="8">ABC transmembrane type-1 domain-containing protein</fullName>
    </recommendedName>
</protein>
<dbReference type="InterPro" id="IPR000515">
    <property type="entry name" value="MetI-like"/>
</dbReference>